<dbReference type="RefSeq" id="WP_345248131.1">
    <property type="nucleotide sequence ID" value="NZ_BAABHD010000081.1"/>
</dbReference>
<reference evidence="2" key="1">
    <citation type="journal article" date="2019" name="Int. J. Syst. Evol. Microbiol.">
        <title>The Global Catalogue of Microorganisms (GCM) 10K type strain sequencing project: providing services to taxonomists for standard genome sequencing and annotation.</title>
        <authorList>
            <consortium name="The Broad Institute Genomics Platform"/>
            <consortium name="The Broad Institute Genome Sequencing Center for Infectious Disease"/>
            <person name="Wu L."/>
            <person name="Ma J."/>
        </authorList>
    </citation>
    <scope>NUCLEOTIDE SEQUENCE [LARGE SCALE GENOMIC DNA]</scope>
    <source>
        <strain evidence="2">JCM 17927</strain>
    </source>
</reference>
<proteinExistence type="predicted"/>
<dbReference type="SUPFAM" id="SSF82171">
    <property type="entry name" value="DPP6 N-terminal domain-like"/>
    <property type="match status" value="1"/>
</dbReference>
<protein>
    <recommendedName>
        <fullName evidence="3">WD40-like Beta Propeller Repeat</fullName>
    </recommendedName>
</protein>
<evidence type="ECO:0000313" key="1">
    <source>
        <dbReference type="EMBL" id="GAA4466816.1"/>
    </source>
</evidence>
<evidence type="ECO:0000313" key="2">
    <source>
        <dbReference type="Proteomes" id="UP001501175"/>
    </source>
</evidence>
<organism evidence="1 2">
    <name type="scientific">Nibrella saemangeumensis</name>
    <dbReference type="NCBI Taxonomy" id="1084526"/>
    <lineage>
        <taxon>Bacteria</taxon>
        <taxon>Pseudomonadati</taxon>
        <taxon>Bacteroidota</taxon>
        <taxon>Cytophagia</taxon>
        <taxon>Cytophagales</taxon>
        <taxon>Spirosomataceae</taxon>
        <taxon>Nibrella</taxon>
    </lineage>
</organism>
<keyword evidence="2" id="KW-1185">Reference proteome</keyword>
<dbReference type="Proteomes" id="UP001501175">
    <property type="component" value="Unassembled WGS sequence"/>
</dbReference>
<dbReference type="InterPro" id="IPR015943">
    <property type="entry name" value="WD40/YVTN_repeat-like_dom_sf"/>
</dbReference>
<dbReference type="SUPFAM" id="SSF101898">
    <property type="entry name" value="NHL repeat"/>
    <property type="match status" value="1"/>
</dbReference>
<dbReference type="PROSITE" id="PS51257">
    <property type="entry name" value="PROKAR_LIPOPROTEIN"/>
    <property type="match status" value="1"/>
</dbReference>
<dbReference type="EMBL" id="BAABHD010000081">
    <property type="protein sequence ID" value="GAA4466816.1"/>
    <property type="molecule type" value="Genomic_DNA"/>
</dbReference>
<gene>
    <name evidence="1" type="ORF">GCM10023189_49520</name>
</gene>
<sequence length="373" mass="41300">MRTCAYHCLFFATVFLLSCDFRIELPTPKEEKPGTLLYKTCSVNKFYWLDNDNILLDDRCEGSLKKVNASTQAIRYISFATDNRPMYMFYTQQVPNTIFYIAVKPANGSAPAQQSLFALDLTTNRTSTLRENLAEIPALGYDGYGPFVLGGRKLGISRLIPPQFQPKLLVIDLQSGSTQAFSTADILQAFSPDDNQMLLHTAVRKQSGSRQTIAGSVTYDFGCQCSRSLPQTSLVDAFVGPGKANVVWQPQGLFGYSAVPVSEWSNQNTVQFYDLTSGRTLKSFTDVIDTPWASANSTWMALWMASKDPNTPAYSSQGKLITYDLVTQQTKVIFTGTCCNAAFNSDVTAVAFSPDHKKIAFVKGGALWVRDNR</sequence>
<evidence type="ECO:0008006" key="3">
    <source>
        <dbReference type="Google" id="ProtNLM"/>
    </source>
</evidence>
<name>A0ABP8NGW0_9BACT</name>
<comment type="caution">
    <text evidence="1">The sequence shown here is derived from an EMBL/GenBank/DDBJ whole genome shotgun (WGS) entry which is preliminary data.</text>
</comment>
<dbReference type="Gene3D" id="2.130.10.10">
    <property type="entry name" value="YVTN repeat-like/Quinoprotein amine dehydrogenase"/>
    <property type="match status" value="1"/>
</dbReference>
<accession>A0ABP8NGW0</accession>